<gene>
    <name evidence="10" type="primary">lepB</name>
    <name evidence="10" type="ORF">CWE10_05850</name>
</gene>
<evidence type="ECO:0000313" key="10">
    <source>
        <dbReference type="EMBL" id="MBY6275735.1"/>
    </source>
</evidence>
<comment type="catalytic activity">
    <reaction evidence="1 7">
        <text>Cleavage of hydrophobic, N-terminal signal or leader sequences from secreted and periplasmic proteins.</text>
        <dbReference type="EC" id="3.4.21.89"/>
    </reaction>
</comment>
<sequence length="198" mass="22392">MQGGGRKARSRGGTEQGRIRSGGNSMAEKLRPLLTLLKDVLYGVLLWLLIITFVGQVREVPTGSMEPTILVGDRFWTDKLILRFTPIRRGDIVVFDPPPQVQAQYPYIKRVIGLPGETVEVRDGLVFINGEPLDEPYIAEPPRYTYGPVTIPEGQYFVLGDNRNLSNDSHEWGLLNRERIFARAVYRIWPLSRIGSID</sequence>
<dbReference type="Pfam" id="PF10502">
    <property type="entry name" value="Peptidase_S26"/>
    <property type="match status" value="1"/>
</dbReference>
<keyword evidence="5 7" id="KW-0378">Hydrolase</keyword>
<evidence type="ECO:0000256" key="8">
    <source>
        <dbReference type="SAM" id="MobiDB-lite"/>
    </source>
</evidence>
<evidence type="ECO:0000256" key="2">
    <source>
        <dbReference type="ARBA" id="ARBA00004401"/>
    </source>
</evidence>
<evidence type="ECO:0000256" key="1">
    <source>
        <dbReference type="ARBA" id="ARBA00000677"/>
    </source>
</evidence>
<comment type="subcellular location">
    <subcellularLocation>
        <location evidence="2">Cell membrane</location>
        <topology evidence="2">Single-pass type II membrane protein</topology>
    </subcellularLocation>
    <subcellularLocation>
        <location evidence="7">Membrane</location>
        <topology evidence="7">Single-pass type II membrane protein</topology>
    </subcellularLocation>
</comment>
<dbReference type="GO" id="GO:0006465">
    <property type="term" value="P:signal peptide processing"/>
    <property type="evidence" value="ECO:0007669"/>
    <property type="project" value="InterPro"/>
</dbReference>
<dbReference type="PANTHER" id="PTHR43390:SF1">
    <property type="entry name" value="CHLOROPLAST PROCESSING PEPTIDASE"/>
    <property type="match status" value="1"/>
</dbReference>
<evidence type="ECO:0000256" key="3">
    <source>
        <dbReference type="ARBA" id="ARBA00009370"/>
    </source>
</evidence>
<proteinExistence type="inferred from homology"/>
<reference evidence="10" key="1">
    <citation type="submission" date="2017-11" db="EMBL/GenBank/DDBJ databases">
        <title>Three new genomes from thermophilic consortium.</title>
        <authorList>
            <person name="Quaggio R."/>
            <person name="Amgarten D."/>
            <person name="Setubal J.C."/>
        </authorList>
    </citation>
    <scope>NUCLEOTIDE SEQUENCE</scope>
    <source>
        <strain evidence="10">ZCTH01-B2</strain>
    </source>
</reference>
<accession>A0A953LDS1</accession>
<dbReference type="CDD" id="cd06530">
    <property type="entry name" value="S26_SPase_I"/>
    <property type="match status" value="1"/>
</dbReference>
<protein>
    <recommendedName>
        <fullName evidence="4 7">Signal peptidase I</fullName>
        <ecNumber evidence="4 7">3.4.21.89</ecNumber>
    </recommendedName>
</protein>
<dbReference type="GO" id="GO:0009003">
    <property type="term" value="F:signal peptidase activity"/>
    <property type="evidence" value="ECO:0007669"/>
    <property type="project" value="UniProtKB-EC"/>
</dbReference>
<feature type="region of interest" description="Disordered" evidence="8">
    <location>
        <begin position="1"/>
        <end position="22"/>
    </location>
</feature>
<feature type="active site" evidence="6">
    <location>
        <position position="64"/>
    </location>
</feature>
<dbReference type="InterPro" id="IPR036286">
    <property type="entry name" value="LexA/Signal_pep-like_sf"/>
</dbReference>
<organism evidence="10 11">
    <name type="scientific">Symbiobacterium thermophilum</name>
    <dbReference type="NCBI Taxonomy" id="2734"/>
    <lineage>
        <taxon>Bacteria</taxon>
        <taxon>Bacillati</taxon>
        <taxon>Bacillota</taxon>
        <taxon>Clostridia</taxon>
        <taxon>Eubacteriales</taxon>
        <taxon>Symbiobacteriaceae</taxon>
        <taxon>Symbiobacterium</taxon>
    </lineage>
</organism>
<feature type="domain" description="Peptidase S26" evidence="9">
    <location>
        <begin position="36"/>
        <end position="189"/>
    </location>
</feature>
<dbReference type="PROSITE" id="PS00761">
    <property type="entry name" value="SPASE_I_3"/>
    <property type="match status" value="1"/>
</dbReference>
<dbReference type="Proteomes" id="UP000732377">
    <property type="component" value="Unassembled WGS sequence"/>
</dbReference>
<dbReference type="InterPro" id="IPR019533">
    <property type="entry name" value="Peptidase_S26"/>
</dbReference>
<evidence type="ECO:0000256" key="4">
    <source>
        <dbReference type="ARBA" id="ARBA00013208"/>
    </source>
</evidence>
<feature type="transmembrane region" description="Helical" evidence="7">
    <location>
        <begin position="40"/>
        <end position="57"/>
    </location>
</feature>
<dbReference type="InterPro" id="IPR000223">
    <property type="entry name" value="Pept_S26A_signal_pept_1"/>
</dbReference>
<keyword evidence="7" id="KW-0472">Membrane</keyword>
<evidence type="ECO:0000259" key="9">
    <source>
        <dbReference type="Pfam" id="PF10502"/>
    </source>
</evidence>
<evidence type="ECO:0000256" key="5">
    <source>
        <dbReference type="ARBA" id="ARBA00022801"/>
    </source>
</evidence>
<dbReference type="EMBL" id="PIUK01000038">
    <property type="protein sequence ID" value="MBY6275735.1"/>
    <property type="molecule type" value="Genomic_DNA"/>
</dbReference>
<feature type="active site" evidence="6">
    <location>
        <position position="109"/>
    </location>
</feature>
<dbReference type="SUPFAM" id="SSF51306">
    <property type="entry name" value="LexA/Signal peptidase"/>
    <property type="match status" value="1"/>
</dbReference>
<dbReference type="InterPro" id="IPR019758">
    <property type="entry name" value="Pept_S26A_signal_pept_1_CS"/>
</dbReference>
<dbReference type="AlphaFoldDB" id="A0A953LDS1"/>
<dbReference type="PRINTS" id="PR00727">
    <property type="entry name" value="LEADERPTASE"/>
</dbReference>
<dbReference type="InterPro" id="IPR019757">
    <property type="entry name" value="Pept_S26A_signal_pept_1_Lys-AS"/>
</dbReference>
<evidence type="ECO:0000313" key="11">
    <source>
        <dbReference type="Proteomes" id="UP000732377"/>
    </source>
</evidence>
<evidence type="ECO:0000256" key="7">
    <source>
        <dbReference type="RuleBase" id="RU362042"/>
    </source>
</evidence>
<keyword evidence="7" id="KW-1133">Transmembrane helix</keyword>
<dbReference type="GO" id="GO:0004252">
    <property type="term" value="F:serine-type endopeptidase activity"/>
    <property type="evidence" value="ECO:0007669"/>
    <property type="project" value="InterPro"/>
</dbReference>
<dbReference type="PROSITE" id="PS00760">
    <property type="entry name" value="SPASE_I_2"/>
    <property type="match status" value="1"/>
</dbReference>
<feature type="compositionally biased region" description="Basic residues" evidence="8">
    <location>
        <begin position="1"/>
        <end position="10"/>
    </location>
</feature>
<keyword evidence="7" id="KW-0645">Protease</keyword>
<name>A0A953LDS1_SYMTR</name>
<dbReference type="NCBIfam" id="TIGR02227">
    <property type="entry name" value="sigpep_I_bact"/>
    <property type="match status" value="1"/>
</dbReference>
<comment type="similarity">
    <text evidence="3 7">Belongs to the peptidase S26 family.</text>
</comment>
<dbReference type="PANTHER" id="PTHR43390">
    <property type="entry name" value="SIGNAL PEPTIDASE I"/>
    <property type="match status" value="1"/>
</dbReference>
<evidence type="ECO:0000256" key="6">
    <source>
        <dbReference type="PIRSR" id="PIRSR600223-1"/>
    </source>
</evidence>
<dbReference type="Gene3D" id="2.10.109.10">
    <property type="entry name" value="Umud Fragment, subunit A"/>
    <property type="match status" value="1"/>
</dbReference>
<comment type="caution">
    <text evidence="10">The sequence shown here is derived from an EMBL/GenBank/DDBJ whole genome shotgun (WGS) entry which is preliminary data.</text>
</comment>
<dbReference type="GO" id="GO:0005886">
    <property type="term" value="C:plasma membrane"/>
    <property type="evidence" value="ECO:0007669"/>
    <property type="project" value="UniProtKB-SubCell"/>
</dbReference>
<keyword evidence="7" id="KW-0812">Transmembrane</keyword>
<dbReference type="EC" id="3.4.21.89" evidence="4 7"/>